<dbReference type="Proteomes" id="UP001500954">
    <property type="component" value="Unassembled WGS sequence"/>
</dbReference>
<feature type="domain" description="PKD-like" evidence="3">
    <location>
        <begin position="548"/>
        <end position="602"/>
    </location>
</feature>
<dbReference type="InterPro" id="IPR026444">
    <property type="entry name" value="Secre_tail"/>
</dbReference>
<evidence type="ECO:0000313" key="4">
    <source>
        <dbReference type="EMBL" id="GAA3565284.1"/>
    </source>
</evidence>
<dbReference type="Gene3D" id="1.10.606.10">
    <property type="entry name" value="Vanadium-containing Chloroperoxidase, domain 2"/>
    <property type="match status" value="2"/>
</dbReference>
<evidence type="ECO:0008006" key="6">
    <source>
        <dbReference type="Google" id="ProtNLM"/>
    </source>
</evidence>
<keyword evidence="1" id="KW-0732">Signal</keyword>
<dbReference type="InterPro" id="IPR028994">
    <property type="entry name" value="Integrin_alpha_N"/>
</dbReference>
<dbReference type="InterPro" id="IPR011519">
    <property type="entry name" value="UnbV_ASPIC"/>
</dbReference>
<name>A0ABP6XDN5_9FLAO</name>
<organism evidence="4 5">
    <name type="scientific">Snuella lapsa</name>
    <dbReference type="NCBI Taxonomy" id="870481"/>
    <lineage>
        <taxon>Bacteria</taxon>
        <taxon>Pseudomonadati</taxon>
        <taxon>Bacteroidota</taxon>
        <taxon>Flavobacteriia</taxon>
        <taxon>Flavobacteriales</taxon>
        <taxon>Flavobacteriaceae</taxon>
        <taxon>Snuella</taxon>
    </lineage>
</organism>
<protein>
    <recommendedName>
        <fullName evidence="6">T9SS C-terminal target domain-containing protein</fullName>
    </recommendedName>
</protein>
<evidence type="ECO:0000256" key="1">
    <source>
        <dbReference type="ARBA" id="ARBA00022729"/>
    </source>
</evidence>
<proteinExistence type="predicted"/>
<accession>A0ABP6XDN5</accession>
<dbReference type="CDD" id="cd03398">
    <property type="entry name" value="PAP2_haloperoxidase"/>
    <property type="match status" value="1"/>
</dbReference>
<dbReference type="InterPro" id="IPR045829">
    <property type="entry name" value="PKD_6"/>
</dbReference>
<dbReference type="Gene3D" id="2.130.10.130">
    <property type="entry name" value="Integrin alpha, N-terminal"/>
    <property type="match status" value="2"/>
</dbReference>
<dbReference type="NCBIfam" id="TIGR04183">
    <property type="entry name" value="Por_Secre_tail"/>
    <property type="match status" value="1"/>
</dbReference>
<sequence length="1318" mass="147391">MLLKKNTKYFILLLAILVINVVNGQINFIDRAESSGLGISCGTTYLGNGVSFYDYNKDGYDDLTFATEDGQNIRFFKNTGSNGFIEEHLNISELNYQTKQVNWVDIDNDGDKDLYVTSDTNGNRLFVNDGNLNFIDITNFSGLPEQNIFTYGASWGDYNNDGYLDVFICSFDSNKAIPNFLYKNNGDNTFTNVSESAGISSLGHLSFCAAFLDYNNDGWQDIYISNDRIFNPNILYKNNGDGTFTDKSQESKSDIRIDAMSVTIDDFDNDGWFDIYVTNSPDDGNVFLRNNGNGTFTDIAPSTGTKVFGVCWGAVFLDAENDKDLDLYVSSSLNGTSVYNSSVFFENLGDNKFQSDINVGFFNDNKPSHSNAIGDVNNDGLYDIIVSNTDDEFINLWMNESVTNNNWLRIELEGTVSNRDGIGSVIEISANGTKQYRYTLCGEGYLSQNSSSEIFGVGSDTLVDYVKVKWLSGIEDYYYNVDVNQSLTLKEGTGSTIIPVYGCKNPNSCNFNPNATIDDGSCVFAESGVILGKSNSIPLRTEKYTHSLTGREAYFWTVVNGEILDGQGTNTISVKWDIASKGVVSVVNKNDNCMSNAVSLEVPLSINLRLEDANYSVARLWNELLLEAIRTDYARPTVHARNLFHTSIAMYDSWAIYNKNNEAYLIGKDLHGFICDFDGFSHSVDYQVSDAVNKTLSFAVYRLLEHRFRKSPNWETISKRLDELMELLGYDINYNSIDYSNGEPAALGNFIGAKIIEYGLQDGSNELNGYTNEYYFPVNESLAPIVSGNETISNPNRWQPLSLDVYIDQSGNIVSPTNSVPEFLSPEWGNTLPFSLKQKDLSIYSRNSNSYRVYHDPGAPPFIDAEDASLSNVYKWGFSLVSIWSSHLSPNDGVMWDISPKSIGNIASSSFPNDFYAYKDFYNQIEGGDIGNGHNLNPITNQAYVEQIVPRGDYTRVLAEFWADGPDSETPPGHWFVLLNYINDHPLIQKKFEGNGSVLSDIEWEVKSYFILGGAMHDAAIAAWGIKGWYDYIRPISAIRYMAGKGQSSETNMDNFDIDGMPLMDGFVEVVGEEDSLAGDNGENVGKIKLYAWRGHSYIQDAETDEAGVGWILAENWWPYQRPSFVTPPFAGYVSGHSTYSRAAAEILTRLTGSPFFPGGLGEFHANKNEFLVFEEGPSQDIILQWATYRDASDQCSLSRIWGGIHPPMDDIPGRIIGEKIGVETFNFAKKYFDNQNEKEIEMVAYPNPVGNSDQLFINNTDEGMAFELFNLQGKNLPIDYEFNKSNHQTKIRFVGSLSTGIYILRTEGRFWKIALMN</sequence>
<dbReference type="EMBL" id="BAABCY010000035">
    <property type="protein sequence ID" value="GAA3565284.1"/>
    <property type="molecule type" value="Genomic_DNA"/>
</dbReference>
<reference evidence="5" key="1">
    <citation type="journal article" date="2019" name="Int. J. Syst. Evol. Microbiol.">
        <title>The Global Catalogue of Microorganisms (GCM) 10K type strain sequencing project: providing services to taxonomists for standard genome sequencing and annotation.</title>
        <authorList>
            <consortium name="The Broad Institute Genomics Platform"/>
            <consortium name="The Broad Institute Genome Sequencing Center for Infectious Disease"/>
            <person name="Wu L."/>
            <person name="Ma J."/>
        </authorList>
    </citation>
    <scope>NUCLEOTIDE SEQUENCE [LARGE SCALE GENOMIC DNA]</scope>
    <source>
        <strain evidence="5">JCM 17111</strain>
    </source>
</reference>
<dbReference type="SUPFAM" id="SSF69318">
    <property type="entry name" value="Integrin alpha N-terminal domain"/>
    <property type="match status" value="1"/>
</dbReference>
<evidence type="ECO:0000259" key="3">
    <source>
        <dbReference type="Pfam" id="PF19408"/>
    </source>
</evidence>
<dbReference type="SUPFAM" id="SSF48317">
    <property type="entry name" value="Acid phosphatase/Vanadium-dependent haloperoxidase"/>
    <property type="match status" value="1"/>
</dbReference>
<dbReference type="InterPro" id="IPR013517">
    <property type="entry name" value="FG-GAP"/>
</dbReference>
<dbReference type="InterPro" id="IPR036938">
    <property type="entry name" value="PAP2/HPO_sf"/>
</dbReference>
<comment type="caution">
    <text evidence="4">The sequence shown here is derived from an EMBL/GenBank/DDBJ whole genome shotgun (WGS) entry which is preliminary data.</text>
</comment>
<gene>
    <name evidence="4" type="ORF">GCM10022395_14600</name>
</gene>
<feature type="domain" description="ASPIC/UnbV" evidence="2">
    <location>
        <begin position="421"/>
        <end position="488"/>
    </location>
</feature>
<dbReference type="PANTHER" id="PTHR34599">
    <property type="entry name" value="PEROXIDASE-RELATED"/>
    <property type="match status" value="1"/>
</dbReference>
<dbReference type="Pfam" id="PF19408">
    <property type="entry name" value="PKD_6"/>
    <property type="match status" value="1"/>
</dbReference>
<evidence type="ECO:0000259" key="2">
    <source>
        <dbReference type="Pfam" id="PF07593"/>
    </source>
</evidence>
<dbReference type="Pfam" id="PF13517">
    <property type="entry name" value="FG-GAP_3"/>
    <property type="match status" value="2"/>
</dbReference>
<dbReference type="Pfam" id="PF07593">
    <property type="entry name" value="UnbV_ASPIC"/>
    <property type="match status" value="1"/>
</dbReference>
<evidence type="ECO:0000313" key="5">
    <source>
        <dbReference type="Proteomes" id="UP001500954"/>
    </source>
</evidence>
<keyword evidence="5" id="KW-1185">Reference proteome</keyword>
<dbReference type="InterPro" id="IPR052559">
    <property type="entry name" value="V-haloperoxidase"/>
</dbReference>
<dbReference type="PANTHER" id="PTHR34599:SF2">
    <property type="entry name" value="TRAF-TYPE DOMAIN-CONTAINING PROTEIN"/>
    <property type="match status" value="1"/>
</dbReference>
<dbReference type="InterPro" id="IPR016119">
    <property type="entry name" value="Br/Cl_peroxidase_C"/>
</dbReference>